<dbReference type="Proteomes" id="UP001186041">
    <property type="component" value="Unassembled WGS sequence"/>
</dbReference>
<evidence type="ECO:0000313" key="3">
    <source>
        <dbReference type="Proteomes" id="UP001186041"/>
    </source>
</evidence>
<proteinExistence type="predicted"/>
<evidence type="ECO:0000313" key="2">
    <source>
        <dbReference type="EMBL" id="MDV7295611.1"/>
    </source>
</evidence>
<gene>
    <name evidence="2" type="ORF">R4485_36270</name>
</gene>
<evidence type="ECO:0000256" key="1">
    <source>
        <dbReference type="SAM" id="MobiDB-lite"/>
    </source>
</evidence>
<reference evidence="2" key="1">
    <citation type="submission" date="2023-10" db="EMBL/GenBank/DDBJ databases">
        <title>Mycolicibacterium fortuitum clinical isolates causing pulmonary infections in humans.</title>
        <authorList>
            <person name="Mejia-Ponce P.M."/>
            <person name="Zenteno-Cuevas R."/>
            <person name="Licona-Cassani C."/>
        </authorList>
    </citation>
    <scope>NUCLEOTIDE SEQUENCE</scope>
    <source>
        <strain evidence="2">M8</strain>
    </source>
</reference>
<dbReference type="EMBL" id="JAWLVV010000086">
    <property type="protein sequence ID" value="MDV7295611.1"/>
    <property type="molecule type" value="Genomic_DNA"/>
</dbReference>
<name>A0AAE4VIN0_MYCFO</name>
<comment type="caution">
    <text evidence="2">The sequence shown here is derived from an EMBL/GenBank/DDBJ whole genome shotgun (WGS) entry which is preliminary data.</text>
</comment>
<organism evidence="2 3">
    <name type="scientific">Mycolicibacterium fortuitum</name>
    <name type="common">Mycobacterium fortuitum</name>
    <dbReference type="NCBI Taxonomy" id="1766"/>
    <lineage>
        <taxon>Bacteria</taxon>
        <taxon>Bacillati</taxon>
        <taxon>Actinomycetota</taxon>
        <taxon>Actinomycetes</taxon>
        <taxon>Mycobacteriales</taxon>
        <taxon>Mycobacteriaceae</taxon>
        <taxon>Mycolicibacterium</taxon>
    </lineage>
</organism>
<sequence>MSTSSFKLFEHDDSALPLLRRSGLPVQIAPMTDETLASYLQRLTDRNLLQPQWLARLSHLPHFGATLAQLTGLPEKHLASALPELRSTGTVQKWPHLIGQVSACAGRRPACTHCAAACTGDRTLVVTVFACHEQLVCHTHRRWVGSPALKCTPAEQLSLHHCPDVVAANLKHRRLIKKWGRGPVRACFISAVACLSVWARWPVVIRAPDIRTRWARLGVTEQGPPMRPAEIAAWYPNAVSVTEIILSHRRHVITAELTRPRIVASALTQLHEVITGLSPGGAADPFRQAIFAELLEPGCEAEGQPPLAPDQFRPHRPHSGKLSLARPNPH</sequence>
<accession>A0AAE4VIN0</accession>
<feature type="region of interest" description="Disordered" evidence="1">
    <location>
        <begin position="301"/>
        <end position="330"/>
    </location>
</feature>
<dbReference type="RefSeq" id="WP_064866927.1">
    <property type="nucleotide sequence ID" value="NZ_JAWLVK010000076.1"/>
</dbReference>
<dbReference type="AlphaFoldDB" id="A0AAE4VIN0"/>
<protein>
    <submittedName>
        <fullName evidence="2">TniQ family protein</fullName>
    </submittedName>
</protein>